<organism evidence="1 2">
    <name type="scientific">Robbsia andropogonis</name>
    <dbReference type="NCBI Taxonomy" id="28092"/>
    <lineage>
        <taxon>Bacteria</taxon>
        <taxon>Pseudomonadati</taxon>
        <taxon>Pseudomonadota</taxon>
        <taxon>Betaproteobacteria</taxon>
        <taxon>Burkholderiales</taxon>
        <taxon>Burkholderiaceae</taxon>
        <taxon>Robbsia</taxon>
    </lineage>
</organism>
<proteinExistence type="predicted"/>
<keyword evidence="2" id="KW-1185">Reference proteome</keyword>
<dbReference type="EMBL" id="LAQU01000025">
    <property type="protein sequence ID" value="KKB62095.1"/>
    <property type="molecule type" value="Genomic_DNA"/>
</dbReference>
<reference evidence="1 2" key="1">
    <citation type="submission" date="2015-03" db="EMBL/GenBank/DDBJ databases">
        <title>Draft Genome Sequence of Burkholderia andropogonis type strain ICMP2807, isolated from Sorghum bicolor.</title>
        <authorList>
            <person name="Lopes-Santos L."/>
            <person name="Castro D.B."/>
            <person name="Ottoboni L.M."/>
            <person name="Park D."/>
            <person name="Weirc B.S."/>
            <person name="Destefano S.A."/>
        </authorList>
    </citation>
    <scope>NUCLEOTIDE SEQUENCE [LARGE SCALE GENOMIC DNA]</scope>
    <source>
        <strain evidence="1 2">ICMP2807</strain>
    </source>
</reference>
<dbReference type="AlphaFoldDB" id="A0A0F5JWL2"/>
<comment type="caution">
    <text evidence="1">The sequence shown here is derived from an EMBL/GenBank/DDBJ whole genome shotgun (WGS) entry which is preliminary data.</text>
</comment>
<accession>A0A0F5JWL2</accession>
<evidence type="ECO:0000313" key="1">
    <source>
        <dbReference type="EMBL" id="KKB62095.1"/>
    </source>
</evidence>
<protein>
    <submittedName>
        <fullName evidence="1">Uncharacterized protein</fullName>
    </submittedName>
</protein>
<dbReference type="Proteomes" id="UP000033618">
    <property type="component" value="Unassembled WGS sequence"/>
</dbReference>
<evidence type="ECO:0000313" key="2">
    <source>
        <dbReference type="Proteomes" id="UP000033618"/>
    </source>
</evidence>
<gene>
    <name evidence="1" type="ORF">WM40_19625</name>
</gene>
<sequence>MPPRDEWQDCPLVRYFYGKCRMGGASLGRIRCWRGETCAQGFAATKGAINLPLTRRAGFLRGTVAYE</sequence>
<name>A0A0F5JWL2_9BURK</name>